<evidence type="ECO:0000256" key="1">
    <source>
        <dbReference type="ARBA" id="ARBA00004128"/>
    </source>
</evidence>
<evidence type="ECO:0000256" key="5">
    <source>
        <dbReference type="ARBA" id="ARBA00022741"/>
    </source>
</evidence>
<keyword evidence="3 10" id="KW-0812">Transmembrane</keyword>
<dbReference type="PROSITE" id="PS50893">
    <property type="entry name" value="ABC_TRANSPORTER_2"/>
    <property type="match status" value="2"/>
</dbReference>
<dbReference type="SUPFAM" id="SSF90123">
    <property type="entry name" value="ABC transporter transmembrane region"/>
    <property type="match status" value="2"/>
</dbReference>
<feature type="transmembrane region" description="Helical" evidence="10">
    <location>
        <begin position="61"/>
        <end position="81"/>
    </location>
</feature>
<dbReference type="InterPro" id="IPR044726">
    <property type="entry name" value="ABCC_6TM_D2"/>
</dbReference>
<feature type="transmembrane region" description="Helical" evidence="10">
    <location>
        <begin position="938"/>
        <end position="961"/>
    </location>
</feature>
<evidence type="ECO:0008006" key="15">
    <source>
        <dbReference type="Google" id="ProtNLM"/>
    </source>
</evidence>
<evidence type="ECO:0000259" key="11">
    <source>
        <dbReference type="PROSITE" id="PS50893"/>
    </source>
</evidence>
<sequence>MSLCNDPEGWQLLTNYYDVSPCVSQNVFFILPGSVAALFGVPAVVHLYFQPGKRPAVWSYTLKQILTLIQLSIAVSIPFTTTFQHDLRHWSPLVLAFGSIIIFFIQKLEFEKRKPSSTVALSFWGLQTLDSAIVVYGLGIRGFDEATYVVSLISIAFLGLFNLVLETTYSPSSEPAFYDDSNLFVKLTYSYVSPILSKGINSMLKIGNVPKPPLELRSQYIFREFSEVWGPKIDLYTKAAAKDPETAKFPSLIATFSYIHGYDYLKISLLQVFSIVVPFVQPLLLKQLILFVAKYNNGLAPLSQGISIVFAAGSMMLLRTIIESKEELMTNNLMLRIETALSQTVHEKALRLSTAAVADTSIGEIVNILSNSVKQLTSVVSYLHMIWSIPLQITICWLTMYSMIGNAMWVGMAALLLVVPFTAFISKLKMGLFLAMQGICESRYTVTNNLLSNIKSVKLYGWEPTFYGKVEKIRNEEELAIVRKMSYLSAIESILMRTCNNLAATASFAFIVLFQHIPLSAASAIPALNLFTRLLMPFMFVPYIVQFGIQAWVALTKINNFLGLTEVEKFNGQEHIPDSSKSVPVNVHGSFFWDKQLEKAALENISYTADKGATVCIIGKVGAGKTATLMATLNELFVQNGSTSVTGSVAYSSQVPWILNSTVKDNILFGSREDPIFYNLVIEACALTHDLQLLADGDQTEVGEKGISLSGGQKARLSIARAVYSRADVQLYDDPLSAVDEHVQAHLIKNVFGPRGLLSSKTVVVATNTVNLLRHSSTIHLIEDKTFVESGEFSELMTRDGKIKKLVDEFQTQAGESTPDASKVIDAIEVDDKRIESDAKHPFSLRRASSISHFSVITVADDDARRTRVEDEVKETEALNFVELYKKYFVAVGYINMGVYLVLSLVGSALTIASTYWVAEWGSDKIDLSDIQLVLGYFFIRFASALFEAFGGLAFSTFGAVRASKSLHERMLKAVLRAPMSFFEATPLGRLTTRFSQDIAKLDWMMNNFITRLATAVITSFSSLVLIVGSSPSTLVVVPPALYLYRIIQKYYLITSRQVRRLSAATMSPVVSHFQETLNGLTTVRAFGKSRFFSTKSTAHIDVRTKMEFLSYSLQQWLGLRLTTIGVVIFLSSGLSLVATLHWKPLSAGLVGLVMSYASTISSCLSEVVKAAISVEQESVVLERIFEFCQIEPEAPPKAKEPAAHWPNEGRITFSNYSTKYRANLDPVLNELSFNIKPREKVGVVGRTGAGKSSLTMALFRIIEASGGSITIDGEEISNIGLQDLRSRLSIIPQDAQMFEGTIKTNLDPSGKFSDTELLQVLEHASLKKFADDNEGLETKLSDGGSNLSLGQKQLICLGRALLTPSILVLDEATAAVDYETDKLIQKTIRREFKDRTILTIAHRLNTVMDSDRILVLDAGNVVEFDTPEELLKNKNSLFYALPERLLFVPLLTDMADFEDSDYDEEFDEDYYEDLPATRQQCLEQISHLEEDIQENNTNKRNLLKEIETQPGPATEDQDELLWFIEDAGRRMDEHMENLKRLLSKDEWQGEKEK</sequence>
<evidence type="ECO:0000256" key="9">
    <source>
        <dbReference type="SAM" id="Coils"/>
    </source>
</evidence>
<keyword evidence="2" id="KW-0813">Transport</keyword>
<name>A0A1D8NHN5_YARLL</name>
<dbReference type="InterPro" id="IPR036640">
    <property type="entry name" value="ABC1_TM_sf"/>
</dbReference>
<feature type="domain" description="ABC transporter" evidence="11">
    <location>
        <begin position="585"/>
        <end position="809"/>
    </location>
</feature>
<accession>A0A1D8NHN5</accession>
<dbReference type="CDD" id="cd18579">
    <property type="entry name" value="ABC_6TM_ABCC_D1"/>
    <property type="match status" value="1"/>
</dbReference>
<dbReference type="InterPro" id="IPR050173">
    <property type="entry name" value="ABC_transporter_C-like"/>
</dbReference>
<feature type="transmembrane region" description="Helical" evidence="10">
    <location>
        <begin position="87"/>
        <end position="105"/>
    </location>
</feature>
<dbReference type="InterPro" id="IPR056227">
    <property type="entry name" value="TMD0_ABC"/>
</dbReference>
<feature type="transmembrane region" description="Helical" evidence="10">
    <location>
        <begin position="534"/>
        <end position="555"/>
    </location>
</feature>
<dbReference type="eggNOG" id="KOG0054">
    <property type="taxonomic scope" value="Eukaryota"/>
</dbReference>
<dbReference type="InterPro" id="IPR003593">
    <property type="entry name" value="AAA+_ATPase"/>
</dbReference>
<dbReference type="InterPro" id="IPR003439">
    <property type="entry name" value="ABC_transporter-like_ATP-bd"/>
</dbReference>
<dbReference type="GO" id="GO:0140359">
    <property type="term" value="F:ABC-type transporter activity"/>
    <property type="evidence" value="ECO:0007669"/>
    <property type="project" value="InterPro"/>
</dbReference>
<feature type="domain" description="ABC transmembrane type-1" evidence="12">
    <location>
        <begin position="901"/>
        <end position="1177"/>
    </location>
</feature>
<evidence type="ECO:0000256" key="10">
    <source>
        <dbReference type="SAM" id="Phobius"/>
    </source>
</evidence>
<evidence type="ECO:0000256" key="8">
    <source>
        <dbReference type="ARBA" id="ARBA00023136"/>
    </source>
</evidence>
<dbReference type="SUPFAM" id="SSF52540">
    <property type="entry name" value="P-loop containing nucleoside triphosphate hydrolases"/>
    <property type="match status" value="2"/>
</dbReference>
<feature type="transmembrane region" description="Helical" evidence="10">
    <location>
        <begin position="27"/>
        <end position="49"/>
    </location>
</feature>
<organism evidence="13 14">
    <name type="scientific">Yarrowia lipolytica</name>
    <name type="common">Candida lipolytica</name>
    <dbReference type="NCBI Taxonomy" id="4952"/>
    <lineage>
        <taxon>Eukaryota</taxon>
        <taxon>Fungi</taxon>
        <taxon>Dikarya</taxon>
        <taxon>Ascomycota</taxon>
        <taxon>Saccharomycotina</taxon>
        <taxon>Dipodascomycetes</taxon>
        <taxon>Dipodascales</taxon>
        <taxon>Dipodascales incertae sedis</taxon>
        <taxon>Yarrowia</taxon>
    </lineage>
</organism>
<evidence type="ECO:0000256" key="4">
    <source>
        <dbReference type="ARBA" id="ARBA00022737"/>
    </source>
</evidence>
<dbReference type="Pfam" id="PF00005">
    <property type="entry name" value="ABC_tran"/>
    <property type="match status" value="2"/>
</dbReference>
<feature type="transmembrane region" description="Helical" evidence="10">
    <location>
        <begin position="1009"/>
        <end position="1029"/>
    </location>
</feature>
<dbReference type="EMBL" id="CP017557">
    <property type="protein sequence ID" value="AOW05147.1"/>
    <property type="molecule type" value="Genomic_DNA"/>
</dbReference>
<proteinExistence type="predicted"/>
<keyword evidence="7 10" id="KW-1133">Transmembrane helix</keyword>
<feature type="domain" description="ABC transporter" evidence="11">
    <location>
        <begin position="1212"/>
        <end position="1444"/>
    </location>
</feature>
<feature type="coiled-coil region" evidence="9">
    <location>
        <begin position="1479"/>
        <end position="1545"/>
    </location>
</feature>
<keyword evidence="4" id="KW-0677">Repeat</keyword>
<feature type="transmembrane region" description="Helical" evidence="10">
    <location>
        <begin position="894"/>
        <end position="918"/>
    </location>
</feature>
<dbReference type="Gene3D" id="3.40.50.300">
    <property type="entry name" value="P-loop containing nucleotide triphosphate hydrolases"/>
    <property type="match status" value="2"/>
</dbReference>
<dbReference type="GO" id="GO:0005524">
    <property type="term" value="F:ATP binding"/>
    <property type="evidence" value="ECO:0007669"/>
    <property type="project" value="UniProtKB-KW"/>
</dbReference>
<dbReference type="RefSeq" id="XP_503713.3">
    <property type="nucleotide sequence ID" value="XM_503713.3"/>
</dbReference>
<evidence type="ECO:0000256" key="2">
    <source>
        <dbReference type="ARBA" id="ARBA00022448"/>
    </source>
</evidence>
<dbReference type="InterPro" id="IPR027417">
    <property type="entry name" value="P-loop_NTPase"/>
</dbReference>
<dbReference type="GO" id="GO:0016887">
    <property type="term" value="F:ATP hydrolysis activity"/>
    <property type="evidence" value="ECO:0007669"/>
    <property type="project" value="InterPro"/>
</dbReference>
<evidence type="ECO:0000313" key="14">
    <source>
        <dbReference type="Proteomes" id="UP000182444"/>
    </source>
</evidence>
<dbReference type="PANTHER" id="PTHR24223">
    <property type="entry name" value="ATP-BINDING CASSETTE SUB-FAMILY C"/>
    <property type="match status" value="1"/>
</dbReference>
<feature type="transmembrane region" description="Helical" evidence="10">
    <location>
        <begin position="1035"/>
        <end position="1053"/>
    </location>
</feature>
<evidence type="ECO:0000256" key="6">
    <source>
        <dbReference type="ARBA" id="ARBA00022840"/>
    </source>
</evidence>
<evidence type="ECO:0000256" key="7">
    <source>
        <dbReference type="ARBA" id="ARBA00022989"/>
    </source>
</evidence>
<dbReference type="VEuPathDB" id="FungiDB:YALI0_E08969g"/>
<feature type="transmembrane region" description="Helical" evidence="10">
    <location>
        <begin position="1122"/>
        <end position="1143"/>
    </location>
</feature>
<dbReference type="CDD" id="cd03244">
    <property type="entry name" value="ABCC_MRP_domain2"/>
    <property type="match status" value="1"/>
</dbReference>
<feature type="transmembrane region" description="Helical" evidence="10">
    <location>
        <begin position="267"/>
        <end position="285"/>
    </location>
</feature>
<dbReference type="CDD" id="cd18580">
    <property type="entry name" value="ABC_6TM_ABCC_D2"/>
    <property type="match status" value="1"/>
</dbReference>
<feature type="transmembrane region" description="Helical" evidence="10">
    <location>
        <begin position="305"/>
        <end position="322"/>
    </location>
</feature>
<dbReference type="GeneID" id="2912509"/>
<feature type="transmembrane region" description="Helical" evidence="10">
    <location>
        <begin position="407"/>
        <end position="426"/>
    </location>
</feature>
<feature type="transmembrane region" description="Helical" evidence="10">
    <location>
        <begin position="146"/>
        <end position="165"/>
    </location>
</feature>
<comment type="subcellular location">
    <subcellularLocation>
        <location evidence="1">Vacuole membrane</location>
        <topology evidence="1">Multi-pass membrane protein</topology>
    </subcellularLocation>
</comment>
<keyword evidence="8 10" id="KW-0472">Membrane</keyword>
<dbReference type="FunFam" id="3.40.50.300:FF:000997">
    <property type="entry name" value="Multidrug resistance-associated protein 1"/>
    <property type="match status" value="1"/>
</dbReference>
<dbReference type="InterPro" id="IPR011527">
    <property type="entry name" value="ABC1_TM_dom"/>
</dbReference>
<dbReference type="SMART" id="SM00382">
    <property type="entry name" value="AAA"/>
    <property type="match status" value="2"/>
</dbReference>
<evidence type="ECO:0000256" key="3">
    <source>
        <dbReference type="ARBA" id="ARBA00022692"/>
    </source>
</evidence>
<dbReference type="GO" id="GO:0000329">
    <property type="term" value="C:fungal-type vacuole membrane"/>
    <property type="evidence" value="ECO:0007669"/>
    <property type="project" value="UniProtKB-ARBA"/>
</dbReference>
<feature type="domain" description="ABC transmembrane type-1" evidence="12">
    <location>
        <begin position="269"/>
        <end position="550"/>
    </location>
</feature>
<gene>
    <name evidence="13" type="ORF">YALI1_E10951g</name>
</gene>
<dbReference type="Pfam" id="PF24357">
    <property type="entry name" value="TMD0_ABC"/>
    <property type="match status" value="1"/>
</dbReference>
<dbReference type="Proteomes" id="UP000182444">
    <property type="component" value="Chromosome 1E"/>
</dbReference>
<feature type="transmembrane region" description="Helical" evidence="10">
    <location>
        <begin position="379"/>
        <end position="401"/>
    </location>
</feature>
<reference evidence="13 14" key="1">
    <citation type="journal article" date="2016" name="PLoS ONE">
        <title>Sequence Assembly of Yarrowia lipolytica Strain W29/CLIB89 Shows Transposable Element Diversity.</title>
        <authorList>
            <person name="Magnan C."/>
            <person name="Yu J."/>
            <person name="Chang I."/>
            <person name="Jahn E."/>
            <person name="Kanomata Y."/>
            <person name="Wu J."/>
            <person name="Zeller M."/>
            <person name="Oakes M."/>
            <person name="Baldi P."/>
            <person name="Sandmeyer S."/>
        </authorList>
    </citation>
    <scope>NUCLEOTIDE SEQUENCE [LARGE SCALE GENOMIC DNA]</scope>
    <source>
        <strain evidence="14">CLIB89(W29)</strain>
    </source>
</reference>
<dbReference type="Gene3D" id="1.20.1560.10">
    <property type="entry name" value="ABC transporter type 1, transmembrane domain"/>
    <property type="match status" value="2"/>
</dbReference>
<evidence type="ECO:0000259" key="12">
    <source>
        <dbReference type="PROSITE" id="PS50929"/>
    </source>
</evidence>
<dbReference type="CDD" id="cd03250">
    <property type="entry name" value="ABCC_MRP_domain1"/>
    <property type="match status" value="1"/>
</dbReference>
<dbReference type="InterPro" id="IPR044746">
    <property type="entry name" value="ABCC_6TM_D1"/>
</dbReference>
<feature type="transmembrane region" description="Helical" evidence="10">
    <location>
        <begin position="117"/>
        <end position="140"/>
    </location>
</feature>
<dbReference type="VEuPathDB" id="FungiDB:YALI0_E08998g"/>
<evidence type="ECO:0000313" key="13">
    <source>
        <dbReference type="EMBL" id="AOW05147.1"/>
    </source>
</evidence>
<keyword evidence="9" id="KW-0175">Coiled coil</keyword>
<protein>
    <recommendedName>
        <fullName evidence="15">P-loop containing nucleoside triphosphate hydrolase protein</fullName>
    </recommendedName>
</protein>
<keyword evidence="5" id="KW-0547">Nucleotide-binding</keyword>
<dbReference type="KEGG" id="yli:2912509"/>
<keyword evidence="6" id="KW-0067">ATP-binding</keyword>
<dbReference type="FunFam" id="3.40.50.300:FF:000565">
    <property type="entry name" value="ABC bile acid transporter"/>
    <property type="match status" value="1"/>
</dbReference>
<dbReference type="VEuPathDB" id="FungiDB:YALI1_E10951g"/>
<dbReference type="PANTHER" id="PTHR24223:SF443">
    <property type="entry name" value="MULTIDRUG-RESISTANCE LIKE PROTEIN 1, ISOFORM I"/>
    <property type="match status" value="1"/>
</dbReference>
<dbReference type="PROSITE" id="PS00211">
    <property type="entry name" value="ABC_TRANSPORTER_1"/>
    <property type="match status" value="2"/>
</dbReference>
<dbReference type="Pfam" id="PF00664">
    <property type="entry name" value="ABC_membrane"/>
    <property type="match status" value="2"/>
</dbReference>
<dbReference type="PROSITE" id="PS50929">
    <property type="entry name" value="ABC_TM1F"/>
    <property type="match status" value="2"/>
</dbReference>
<dbReference type="FunFam" id="1.20.1560.10:FF:000013">
    <property type="entry name" value="ABC transporter C family member 2"/>
    <property type="match status" value="1"/>
</dbReference>
<dbReference type="FunFam" id="1.20.1560.10:FF:000176">
    <property type="entry name" value="ATP-binding cassette bilirubin transporter"/>
    <property type="match status" value="1"/>
</dbReference>
<dbReference type="InterPro" id="IPR017871">
    <property type="entry name" value="ABC_transporter-like_CS"/>
</dbReference>